<protein>
    <submittedName>
        <fullName evidence="2">Uncharacterized protein</fullName>
    </submittedName>
</protein>
<dbReference type="AlphaFoldDB" id="A0A8R7JW34"/>
<reference evidence="3" key="1">
    <citation type="journal article" date="2013" name="Nature">
        <title>Draft genome of the wheat A-genome progenitor Triticum urartu.</title>
        <authorList>
            <person name="Ling H.Q."/>
            <person name="Zhao S."/>
            <person name="Liu D."/>
            <person name="Wang J."/>
            <person name="Sun H."/>
            <person name="Zhang C."/>
            <person name="Fan H."/>
            <person name="Li D."/>
            <person name="Dong L."/>
            <person name="Tao Y."/>
            <person name="Gao C."/>
            <person name="Wu H."/>
            <person name="Li Y."/>
            <person name="Cui Y."/>
            <person name="Guo X."/>
            <person name="Zheng S."/>
            <person name="Wang B."/>
            <person name="Yu K."/>
            <person name="Liang Q."/>
            <person name="Yang W."/>
            <person name="Lou X."/>
            <person name="Chen J."/>
            <person name="Feng M."/>
            <person name="Jian J."/>
            <person name="Zhang X."/>
            <person name="Luo G."/>
            <person name="Jiang Y."/>
            <person name="Liu J."/>
            <person name="Wang Z."/>
            <person name="Sha Y."/>
            <person name="Zhang B."/>
            <person name="Wu H."/>
            <person name="Tang D."/>
            <person name="Shen Q."/>
            <person name="Xue P."/>
            <person name="Zou S."/>
            <person name="Wang X."/>
            <person name="Liu X."/>
            <person name="Wang F."/>
            <person name="Yang Y."/>
            <person name="An X."/>
            <person name="Dong Z."/>
            <person name="Zhang K."/>
            <person name="Zhang X."/>
            <person name="Luo M.C."/>
            <person name="Dvorak J."/>
            <person name="Tong Y."/>
            <person name="Wang J."/>
            <person name="Yang H."/>
            <person name="Li Z."/>
            <person name="Wang D."/>
            <person name="Zhang A."/>
            <person name="Wang J."/>
        </authorList>
    </citation>
    <scope>NUCLEOTIDE SEQUENCE</scope>
    <source>
        <strain evidence="3">cv. G1812</strain>
    </source>
</reference>
<reference evidence="2" key="3">
    <citation type="submission" date="2022-06" db="UniProtKB">
        <authorList>
            <consortium name="EnsemblPlants"/>
        </authorList>
    </citation>
    <scope>IDENTIFICATION</scope>
</reference>
<proteinExistence type="predicted"/>
<name>A0A8R7JW34_TRIUA</name>
<accession>A0A8R7JW34</accession>
<evidence type="ECO:0000256" key="1">
    <source>
        <dbReference type="SAM" id="MobiDB-lite"/>
    </source>
</evidence>
<evidence type="ECO:0000313" key="2">
    <source>
        <dbReference type="EnsemblPlants" id="TuG1812G0100001021.01.T01.cds326166"/>
    </source>
</evidence>
<gene>
    <name evidence="2" type="primary">LOC125548068</name>
</gene>
<feature type="region of interest" description="Disordered" evidence="1">
    <location>
        <begin position="68"/>
        <end position="99"/>
    </location>
</feature>
<dbReference type="Gramene" id="TuG1812G0100001021.01.T01">
    <property type="protein sequence ID" value="TuG1812G0100001021.01.T01.cds326166"/>
    <property type="gene ID" value="TuG1812G0100001021.01"/>
</dbReference>
<keyword evidence="3" id="KW-1185">Reference proteome</keyword>
<reference evidence="2" key="2">
    <citation type="submission" date="2018-03" db="EMBL/GenBank/DDBJ databases">
        <title>The Triticum urartu genome reveals the dynamic nature of wheat genome evolution.</title>
        <authorList>
            <person name="Ling H."/>
            <person name="Ma B."/>
            <person name="Shi X."/>
            <person name="Liu H."/>
            <person name="Dong L."/>
            <person name="Sun H."/>
            <person name="Cao Y."/>
            <person name="Gao Q."/>
            <person name="Zheng S."/>
            <person name="Li Y."/>
            <person name="Yu Y."/>
            <person name="Du H."/>
            <person name="Qi M."/>
            <person name="Li Y."/>
            <person name="Yu H."/>
            <person name="Cui Y."/>
            <person name="Wang N."/>
            <person name="Chen C."/>
            <person name="Wu H."/>
            <person name="Zhao Y."/>
            <person name="Zhang J."/>
            <person name="Li Y."/>
            <person name="Zhou W."/>
            <person name="Zhang B."/>
            <person name="Hu W."/>
            <person name="Eijk M."/>
            <person name="Tang J."/>
            <person name="Witsenboer H."/>
            <person name="Zhao S."/>
            <person name="Li Z."/>
            <person name="Zhang A."/>
            <person name="Wang D."/>
            <person name="Liang C."/>
        </authorList>
    </citation>
    <scope>NUCLEOTIDE SEQUENCE [LARGE SCALE GENOMIC DNA]</scope>
    <source>
        <strain evidence="2">cv. G1812</strain>
    </source>
</reference>
<dbReference type="Proteomes" id="UP000015106">
    <property type="component" value="Chromosome 1"/>
</dbReference>
<dbReference type="EnsemblPlants" id="TuG1812G0100001021.01.T01">
    <property type="protein sequence ID" value="TuG1812G0100001021.01.T01.cds326166"/>
    <property type="gene ID" value="TuG1812G0100001021.01"/>
</dbReference>
<organism evidence="2 3">
    <name type="scientific">Triticum urartu</name>
    <name type="common">Red wild einkorn</name>
    <name type="synonym">Crithodium urartu</name>
    <dbReference type="NCBI Taxonomy" id="4572"/>
    <lineage>
        <taxon>Eukaryota</taxon>
        <taxon>Viridiplantae</taxon>
        <taxon>Streptophyta</taxon>
        <taxon>Embryophyta</taxon>
        <taxon>Tracheophyta</taxon>
        <taxon>Spermatophyta</taxon>
        <taxon>Magnoliopsida</taxon>
        <taxon>Liliopsida</taxon>
        <taxon>Poales</taxon>
        <taxon>Poaceae</taxon>
        <taxon>BOP clade</taxon>
        <taxon>Pooideae</taxon>
        <taxon>Triticodae</taxon>
        <taxon>Triticeae</taxon>
        <taxon>Triticinae</taxon>
        <taxon>Triticum</taxon>
    </lineage>
</organism>
<sequence length="127" mass="13498">MLLYNGGADEDTCSSMGPYTAVVVLRSALKNAATEILALSLLLLATTRCSTLFSLPLLTSWSRSPTLITRAPGTGGTSTHTDRFSPPLPPSTSTWRPDMSSWRSTVRNAGSECRLVPRVRCGCGHGG</sequence>
<evidence type="ECO:0000313" key="3">
    <source>
        <dbReference type="Proteomes" id="UP000015106"/>
    </source>
</evidence>